<comment type="caution">
    <text evidence="3">The sequence shown here is derived from an EMBL/GenBank/DDBJ whole genome shotgun (WGS) entry which is preliminary data.</text>
</comment>
<evidence type="ECO:0000256" key="1">
    <source>
        <dbReference type="ARBA" id="ARBA00023125"/>
    </source>
</evidence>
<evidence type="ECO:0000313" key="4">
    <source>
        <dbReference type="Proteomes" id="UP000602284"/>
    </source>
</evidence>
<dbReference type="InterPro" id="IPR001845">
    <property type="entry name" value="HTH_ArsR_DNA-bd_dom"/>
</dbReference>
<dbReference type="CDD" id="cd00090">
    <property type="entry name" value="HTH_ARSR"/>
    <property type="match status" value="1"/>
</dbReference>
<feature type="domain" description="HTH arsR-type" evidence="2">
    <location>
        <begin position="11"/>
        <end position="96"/>
    </location>
</feature>
<reference evidence="3 4" key="1">
    <citation type="submission" date="2021-01" db="EMBL/GenBank/DDBJ databases">
        <title>Tumebacillus sp. strain ITR2 16S ribosomal RNA gene Genome sequencing and assembly.</title>
        <authorList>
            <person name="Kang M."/>
        </authorList>
    </citation>
    <scope>NUCLEOTIDE SEQUENCE [LARGE SCALE GENOMIC DNA]</scope>
    <source>
        <strain evidence="3 4">ITR2</strain>
    </source>
</reference>
<gene>
    <name evidence="3" type="ORF">JJB07_18175</name>
</gene>
<evidence type="ECO:0000259" key="2">
    <source>
        <dbReference type="SMART" id="SM00418"/>
    </source>
</evidence>
<dbReference type="Proteomes" id="UP000602284">
    <property type="component" value="Unassembled WGS sequence"/>
</dbReference>
<keyword evidence="1" id="KW-0238">DNA-binding</keyword>
<dbReference type="InterPro" id="IPR036388">
    <property type="entry name" value="WH-like_DNA-bd_sf"/>
</dbReference>
<keyword evidence="4" id="KW-1185">Reference proteome</keyword>
<dbReference type="SUPFAM" id="SSF46785">
    <property type="entry name" value="Winged helix' DNA-binding domain"/>
    <property type="match status" value="1"/>
</dbReference>
<protein>
    <submittedName>
        <fullName evidence="3">Helix-turn-helix transcriptional regulator</fullName>
    </submittedName>
</protein>
<dbReference type="SMART" id="SM00418">
    <property type="entry name" value="HTH_ARSR"/>
    <property type="match status" value="1"/>
</dbReference>
<proteinExistence type="predicted"/>
<dbReference type="Pfam" id="PF12840">
    <property type="entry name" value="HTH_20"/>
    <property type="match status" value="1"/>
</dbReference>
<dbReference type="EMBL" id="JAEQNB010000006">
    <property type="protein sequence ID" value="MBL0388534.1"/>
    <property type="molecule type" value="Genomic_DNA"/>
</dbReference>
<sequence length="157" mass="18112">MERKSIPVTLEQSKLLASALRMQIMNLIAETPRTAKQVADLLKKTPGNIHYHMQRLFDADLLELVDTRTVGGVVEKYYRSRGTLFEAQTLAEDAFPYSEQVLEDRKRVAARLKLSDGEAKEFLAEFHQLLNKYDMRDVSGDEYVINMFIGRLKEDEE</sequence>
<dbReference type="InterPro" id="IPR036390">
    <property type="entry name" value="WH_DNA-bd_sf"/>
</dbReference>
<dbReference type="RefSeq" id="WP_201637499.1">
    <property type="nucleotide sequence ID" value="NZ_JAEQNB010000006.1"/>
</dbReference>
<dbReference type="InterPro" id="IPR011991">
    <property type="entry name" value="ArsR-like_HTH"/>
</dbReference>
<evidence type="ECO:0000313" key="3">
    <source>
        <dbReference type="EMBL" id="MBL0388534.1"/>
    </source>
</evidence>
<organism evidence="3 4">
    <name type="scientific">Tumebacillus amylolyticus</name>
    <dbReference type="NCBI Taxonomy" id="2801339"/>
    <lineage>
        <taxon>Bacteria</taxon>
        <taxon>Bacillati</taxon>
        <taxon>Bacillota</taxon>
        <taxon>Bacilli</taxon>
        <taxon>Bacillales</taxon>
        <taxon>Alicyclobacillaceae</taxon>
        <taxon>Tumebacillus</taxon>
    </lineage>
</organism>
<name>A0ABS1JEW4_9BACL</name>
<dbReference type="Gene3D" id="1.10.10.10">
    <property type="entry name" value="Winged helix-like DNA-binding domain superfamily/Winged helix DNA-binding domain"/>
    <property type="match status" value="1"/>
</dbReference>
<accession>A0ABS1JEW4</accession>